<feature type="transmembrane region" description="Helical" evidence="8">
    <location>
        <begin position="291"/>
        <end position="313"/>
    </location>
</feature>
<evidence type="ECO:0000313" key="11">
    <source>
        <dbReference type="Proteomes" id="UP000734854"/>
    </source>
</evidence>
<comment type="subcellular location">
    <subcellularLocation>
        <location evidence="1">Membrane</location>
    </subcellularLocation>
</comment>
<name>A0A8J5FIK7_ZINOF</name>
<dbReference type="Pfam" id="PF01490">
    <property type="entry name" value="Aa_trans"/>
    <property type="match status" value="1"/>
</dbReference>
<evidence type="ECO:0000256" key="4">
    <source>
        <dbReference type="ARBA" id="ARBA00022970"/>
    </source>
</evidence>
<keyword evidence="2" id="KW-0813">Transport</keyword>
<dbReference type="AlphaFoldDB" id="A0A8J5FIK7"/>
<accession>A0A8J5FIK7</accession>
<keyword evidence="3 8" id="KW-0812">Transmembrane</keyword>
<evidence type="ECO:0000256" key="8">
    <source>
        <dbReference type="SAM" id="Phobius"/>
    </source>
</evidence>
<keyword evidence="5 8" id="KW-1133">Transmembrane helix</keyword>
<feature type="region of interest" description="Disordered" evidence="7">
    <location>
        <begin position="18"/>
        <end position="55"/>
    </location>
</feature>
<evidence type="ECO:0000256" key="6">
    <source>
        <dbReference type="ARBA" id="ARBA00023136"/>
    </source>
</evidence>
<feature type="transmembrane region" description="Helical" evidence="8">
    <location>
        <begin position="178"/>
        <end position="198"/>
    </location>
</feature>
<keyword evidence="6 8" id="KW-0472">Membrane</keyword>
<keyword evidence="11" id="KW-1185">Reference proteome</keyword>
<feature type="domain" description="Amino acid transporter transmembrane" evidence="9">
    <location>
        <begin position="147"/>
        <end position="503"/>
    </location>
</feature>
<organism evidence="10 11">
    <name type="scientific">Zingiber officinale</name>
    <name type="common">Ginger</name>
    <name type="synonym">Amomum zingiber</name>
    <dbReference type="NCBI Taxonomy" id="94328"/>
    <lineage>
        <taxon>Eukaryota</taxon>
        <taxon>Viridiplantae</taxon>
        <taxon>Streptophyta</taxon>
        <taxon>Embryophyta</taxon>
        <taxon>Tracheophyta</taxon>
        <taxon>Spermatophyta</taxon>
        <taxon>Magnoliopsida</taxon>
        <taxon>Liliopsida</taxon>
        <taxon>Zingiberales</taxon>
        <taxon>Zingiberaceae</taxon>
        <taxon>Zingiber</taxon>
    </lineage>
</organism>
<reference evidence="10 11" key="1">
    <citation type="submission" date="2020-08" db="EMBL/GenBank/DDBJ databases">
        <title>Plant Genome Project.</title>
        <authorList>
            <person name="Zhang R.-G."/>
        </authorList>
    </citation>
    <scope>NUCLEOTIDE SEQUENCE [LARGE SCALE GENOMIC DNA]</scope>
    <source>
        <tissue evidence="10">Rhizome</tissue>
    </source>
</reference>
<feature type="transmembrane region" description="Helical" evidence="8">
    <location>
        <begin position="497"/>
        <end position="519"/>
    </location>
</feature>
<feature type="transmembrane region" description="Helical" evidence="8">
    <location>
        <begin position="153"/>
        <end position="172"/>
    </location>
</feature>
<evidence type="ECO:0000256" key="1">
    <source>
        <dbReference type="ARBA" id="ARBA00004370"/>
    </source>
</evidence>
<dbReference type="GO" id="GO:0006865">
    <property type="term" value="P:amino acid transport"/>
    <property type="evidence" value="ECO:0007669"/>
    <property type="project" value="UniProtKB-KW"/>
</dbReference>
<dbReference type="EMBL" id="JACMSC010000014">
    <property type="protein sequence ID" value="KAG6488860.1"/>
    <property type="molecule type" value="Genomic_DNA"/>
</dbReference>
<dbReference type="InterPro" id="IPR013057">
    <property type="entry name" value="AA_transpt_TM"/>
</dbReference>
<dbReference type="PANTHER" id="PTHR48017">
    <property type="entry name" value="OS05G0424000 PROTEIN-RELATED"/>
    <property type="match status" value="1"/>
</dbReference>
<dbReference type="GO" id="GO:0016020">
    <property type="term" value="C:membrane"/>
    <property type="evidence" value="ECO:0007669"/>
    <property type="project" value="UniProtKB-SubCell"/>
</dbReference>
<evidence type="ECO:0000259" key="9">
    <source>
        <dbReference type="Pfam" id="PF01490"/>
    </source>
</evidence>
<proteinExistence type="predicted"/>
<comment type="caution">
    <text evidence="10">The sequence shown here is derived from an EMBL/GenBank/DDBJ whole genome shotgun (WGS) entry which is preliminary data.</text>
</comment>
<evidence type="ECO:0000256" key="7">
    <source>
        <dbReference type="SAM" id="MobiDB-lite"/>
    </source>
</evidence>
<feature type="transmembrane region" description="Helical" evidence="8">
    <location>
        <begin position="333"/>
        <end position="354"/>
    </location>
</feature>
<dbReference type="Proteomes" id="UP000734854">
    <property type="component" value="Unassembled WGS sequence"/>
</dbReference>
<keyword evidence="4" id="KW-0029">Amino-acid transport</keyword>
<feature type="transmembrane region" description="Helical" evidence="8">
    <location>
        <begin position="219"/>
        <end position="246"/>
    </location>
</feature>
<evidence type="ECO:0000256" key="2">
    <source>
        <dbReference type="ARBA" id="ARBA00022448"/>
    </source>
</evidence>
<evidence type="ECO:0000313" key="10">
    <source>
        <dbReference type="EMBL" id="KAG6488860.1"/>
    </source>
</evidence>
<feature type="transmembrane region" description="Helical" evidence="8">
    <location>
        <begin position="464"/>
        <end position="490"/>
    </location>
</feature>
<evidence type="ECO:0000256" key="5">
    <source>
        <dbReference type="ARBA" id="ARBA00022989"/>
    </source>
</evidence>
<evidence type="ECO:0000256" key="3">
    <source>
        <dbReference type="ARBA" id="ARBA00022692"/>
    </source>
</evidence>
<gene>
    <name evidence="10" type="ORF">ZIOFF_050114</name>
</gene>
<feature type="transmembrane region" description="Helical" evidence="8">
    <location>
        <begin position="366"/>
        <end position="393"/>
    </location>
</feature>
<feature type="transmembrane region" description="Helical" evidence="8">
    <location>
        <begin position="266"/>
        <end position="284"/>
    </location>
</feature>
<sequence>MKKDENDLASAVKLEIDDEGNLGHPNDGAVNFWSSSSPSRGHCNGEDPGPYQTTWPQSFRQSIDVVSSELSQKVELLKDSGFARVSNSFIRSSFSFGWEELNSPTESLLPCASERNRVGADLAFAETVPPKISQTFSSYNDLPPTRQCSTAQAFVNGMNILCGVGILSIPYAVKEGGWLGLISLFGMGSISFYTGILLKRCLDSSPGLKTYPDIGHAAFGLAGRVFISVVLYLELYGCCVEFITMVGDNLESIFPNARTNFLGFDLSAQQSFAVATAIVVLPTVWLRNLSLLSYISAGGVFLSILVAICLLWLGVVDKVGFHSGGTALNLVDLPIAIGLYGFCYSGHSVFPNIYSSMKNPSRFPIILLICMLRCFILSTILYFGVATAGFLIFGDSVKSQFTLNMPHQYLSSQIAVWTTVYAKPSAESLSAITRETPFNVYGSVRSIRFSNIEELLPSSGNLCFIMVLIRTVLVLSTLVVALTFPYFAYVMALLGSVFAMLLVSVCTLIIMVAVASSFIGSYSSIKQMLVQ</sequence>
<protein>
    <recommendedName>
        <fullName evidence="9">Amino acid transporter transmembrane domain-containing protein</fullName>
    </recommendedName>
</protein>